<keyword evidence="4" id="KW-1185">Reference proteome</keyword>
<dbReference type="InterPro" id="IPR058530">
    <property type="entry name" value="Baseplate_J-like_C"/>
</dbReference>
<reference evidence="3 5" key="1">
    <citation type="submission" date="2020-06" db="EMBL/GenBank/DDBJ databases">
        <title>Description of novel acetic acid bacteria.</title>
        <authorList>
            <person name="Sombolestani A."/>
        </authorList>
    </citation>
    <scope>NUCLEOTIDE SEQUENCE [LARGE SCALE GENOMIC DNA]</scope>
    <source>
        <strain evidence="3 5">LMG 26838</strain>
    </source>
</reference>
<dbReference type="AlphaFoldDB" id="A0A850P109"/>
<evidence type="ECO:0000313" key="4">
    <source>
        <dbReference type="Proteomes" id="UP000557688"/>
    </source>
</evidence>
<evidence type="ECO:0000313" key="2">
    <source>
        <dbReference type="EMBL" id="MBB3175600.1"/>
    </source>
</evidence>
<dbReference type="Proteomes" id="UP000557688">
    <property type="component" value="Unassembled WGS sequence"/>
</dbReference>
<dbReference type="RefSeq" id="WP_176626231.1">
    <property type="nucleotide sequence ID" value="NZ_JABXXQ010000473.1"/>
</dbReference>
<gene>
    <name evidence="2" type="ORF">FHR90_003462</name>
    <name evidence="3" type="ORF">HUK83_15470</name>
</gene>
<dbReference type="PANTHER" id="PTHR37829:SF3">
    <property type="entry name" value="PROTEIN JAYE-RELATED"/>
    <property type="match status" value="1"/>
</dbReference>
<organism evidence="3 5">
    <name type="scientific">Endobacter medicaginis</name>
    <dbReference type="NCBI Taxonomy" id="1181271"/>
    <lineage>
        <taxon>Bacteria</taxon>
        <taxon>Pseudomonadati</taxon>
        <taxon>Pseudomonadota</taxon>
        <taxon>Alphaproteobacteria</taxon>
        <taxon>Acetobacterales</taxon>
        <taxon>Acetobacteraceae</taxon>
        <taxon>Endobacter</taxon>
    </lineage>
</organism>
<dbReference type="PANTHER" id="PTHR37829">
    <property type="entry name" value="PHAGE-LIKE ELEMENT PBSX PROTEIN XKDT"/>
    <property type="match status" value="1"/>
</dbReference>
<proteinExistence type="predicted"/>
<name>A0A850P109_9PROT</name>
<dbReference type="EMBL" id="JACHXV010000053">
    <property type="protein sequence ID" value="MBB3175600.1"/>
    <property type="molecule type" value="Genomic_DNA"/>
</dbReference>
<evidence type="ECO:0000313" key="3">
    <source>
        <dbReference type="EMBL" id="NVN31727.1"/>
    </source>
</evidence>
<dbReference type="InterPro" id="IPR052399">
    <property type="entry name" value="Phage_Baseplate_Assmbl_Protein"/>
</dbReference>
<dbReference type="EMBL" id="JABXXQ010000473">
    <property type="protein sequence ID" value="NVN31727.1"/>
    <property type="molecule type" value="Genomic_DNA"/>
</dbReference>
<accession>A0A850P109</accession>
<evidence type="ECO:0000313" key="5">
    <source>
        <dbReference type="Proteomes" id="UP000565205"/>
    </source>
</evidence>
<dbReference type="Proteomes" id="UP000565205">
    <property type="component" value="Unassembled WGS sequence"/>
</dbReference>
<feature type="domain" description="Baseplate J-like C-terminal" evidence="1">
    <location>
        <begin position="292"/>
        <end position="377"/>
    </location>
</feature>
<reference evidence="2 4" key="2">
    <citation type="submission" date="2020-08" db="EMBL/GenBank/DDBJ databases">
        <title>Genomic Encyclopedia of Type Strains, Phase III (KMG-III): the genomes of soil and plant-associated and newly described type strains.</title>
        <authorList>
            <person name="Whitman W."/>
        </authorList>
    </citation>
    <scope>NUCLEOTIDE SEQUENCE [LARGE SCALE GENOMIC DNA]</scope>
    <source>
        <strain evidence="2 4">CECT 8088</strain>
    </source>
</reference>
<sequence length="377" mass="38256">MGISIRAAADWVTDQCAAAQLAASTVLDTSVGSVLRAVFEGTSTVASWLQAEVLQLAMMMRLSTASGADVDSWLADWGLTRLPAVPSTGAITLSRYTSTGSATVEVGWVVQTGDLTQQYSITADGTNLYWNASVGTQGGYIIPVGTASIIVPISAVTAGSAGNVIAGAIDLVGTAMPGVDIVSNATATGGGADAESDSAFKARFLLFIRGLTSGTIPAVAVAIADVQEDITYSIAENQDEQANWSPGHFVITIDDGSGYPPSALKSAVYAAVDAVRPVGATFSVQSPVVVPVAVQLTLTLGSGSTKLALTPAIQTAISTYINSLSVGQILSVTRIAQLAYNASPVVTNVSSITLNGSATDLQPAANAVVKAGQITVN</sequence>
<comment type="caution">
    <text evidence="3">The sequence shown here is derived from an EMBL/GenBank/DDBJ whole genome shotgun (WGS) entry which is preliminary data.</text>
</comment>
<evidence type="ECO:0000259" key="1">
    <source>
        <dbReference type="Pfam" id="PF26079"/>
    </source>
</evidence>
<dbReference type="Pfam" id="PF26079">
    <property type="entry name" value="Baseplate_J_C"/>
    <property type="match status" value="1"/>
</dbReference>
<protein>
    <submittedName>
        <fullName evidence="3">Baseplate J/gp47 family protein</fullName>
    </submittedName>
    <submittedName>
        <fullName evidence="2">Putative phage protein gp47/JayE</fullName>
    </submittedName>
</protein>